<organism evidence="8 9">
    <name type="scientific">Nisaea acidiphila</name>
    <dbReference type="NCBI Taxonomy" id="1862145"/>
    <lineage>
        <taxon>Bacteria</taxon>
        <taxon>Pseudomonadati</taxon>
        <taxon>Pseudomonadota</taxon>
        <taxon>Alphaproteobacteria</taxon>
        <taxon>Rhodospirillales</taxon>
        <taxon>Thalassobaculaceae</taxon>
        <taxon>Nisaea</taxon>
    </lineage>
</organism>
<feature type="chain" id="PRO_5039898017" evidence="6">
    <location>
        <begin position="22"/>
        <end position="148"/>
    </location>
</feature>
<evidence type="ECO:0000256" key="4">
    <source>
        <dbReference type="ARBA" id="ARBA00022989"/>
    </source>
</evidence>
<dbReference type="KEGG" id="naci:NUH88_21730"/>
<evidence type="ECO:0000256" key="1">
    <source>
        <dbReference type="ARBA" id="ARBA00004651"/>
    </source>
</evidence>
<gene>
    <name evidence="8" type="ORF">NUH88_21730</name>
</gene>
<keyword evidence="2" id="KW-1003">Cell membrane</keyword>
<reference evidence="8" key="1">
    <citation type="submission" date="2022-08" db="EMBL/GenBank/DDBJ databases">
        <title>Nisaea acidiphila sp. nov., isolated from a marine algal debris and emended description of the genus Nisaea Urios et al. 2008.</title>
        <authorList>
            <person name="Kwon K."/>
        </authorList>
    </citation>
    <scope>NUCLEOTIDE SEQUENCE</scope>
    <source>
        <strain evidence="8">MEBiC11861</strain>
    </source>
</reference>
<accession>A0A9J7AUK0</accession>
<dbReference type="InterPro" id="IPR033480">
    <property type="entry name" value="sCache_2"/>
</dbReference>
<dbReference type="SMART" id="SM01049">
    <property type="entry name" value="Cache_2"/>
    <property type="match status" value="1"/>
</dbReference>
<dbReference type="AlphaFoldDB" id="A0A9J7AUK0"/>
<keyword evidence="3" id="KW-0812">Transmembrane</keyword>
<sequence length="148" mass="16127">MLKKFLVAAAMLIASTMSSMANEYGTPDEAKAMAEKAAAHIQSAGLDQAIKDFMTPGGDWHDRDLYVFVFAPDGVTLAHGAKASLVGRNLMKLRDVDGKFLTKMIVEVADKGWVDYKWQNPKTNAVEPKTSYVIKVGDKSVGVGAYKR</sequence>
<keyword evidence="4" id="KW-1133">Transmembrane helix</keyword>
<keyword evidence="6" id="KW-0732">Signal</keyword>
<name>A0A9J7AUK0_9PROT</name>
<comment type="subcellular location">
    <subcellularLocation>
        <location evidence="1">Cell membrane</location>
        <topology evidence="1">Multi-pass membrane protein</topology>
    </subcellularLocation>
</comment>
<dbReference type="Proteomes" id="UP001060336">
    <property type="component" value="Chromosome"/>
</dbReference>
<dbReference type="Pfam" id="PF17200">
    <property type="entry name" value="sCache_2"/>
    <property type="match status" value="1"/>
</dbReference>
<keyword evidence="9" id="KW-1185">Reference proteome</keyword>
<dbReference type="RefSeq" id="WP_257768946.1">
    <property type="nucleotide sequence ID" value="NZ_CP102480.1"/>
</dbReference>
<keyword evidence="5" id="KW-0472">Membrane</keyword>
<evidence type="ECO:0000259" key="7">
    <source>
        <dbReference type="SMART" id="SM01049"/>
    </source>
</evidence>
<dbReference type="EMBL" id="CP102480">
    <property type="protein sequence ID" value="UUX49996.1"/>
    <property type="molecule type" value="Genomic_DNA"/>
</dbReference>
<proteinExistence type="predicted"/>
<protein>
    <submittedName>
        <fullName evidence="8">Cache domain-containing protein</fullName>
    </submittedName>
</protein>
<feature type="domain" description="Single Cache" evidence="7">
    <location>
        <begin position="29"/>
        <end position="103"/>
    </location>
</feature>
<dbReference type="Gene3D" id="3.30.450.20">
    <property type="entry name" value="PAS domain"/>
    <property type="match status" value="1"/>
</dbReference>
<evidence type="ECO:0000313" key="8">
    <source>
        <dbReference type="EMBL" id="UUX49996.1"/>
    </source>
</evidence>
<dbReference type="GO" id="GO:0005886">
    <property type="term" value="C:plasma membrane"/>
    <property type="evidence" value="ECO:0007669"/>
    <property type="project" value="UniProtKB-SubCell"/>
</dbReference>
<feature type="signal peptide" evidence="6">
    <location>
        <begin position="1"/>
        <end position="21"/>
    </location>
</feature>
<evidence type="ECO:0000256" key="3">
    <source>
        <dbReference type="ARBA" id="ARBA00022692"/>
    </source>
</evidence>
<evidence type="ECO:0000256" key="6">
    <source>
        <dbReference type="SAM" id="SignalP"/>
    </source>
</evidence>
<evidence type="ECO:0000256" key="2">
    <source>
        <dbReference type="ARBA" id="ARBA00022475"/>
    </source>
</evidence>
<evidence type="ECO:0000313" key="9">
    <source>
        <dbReference type="Proteomes" id="UP001060336"/>
    </source>
</evidence>
<evidence type="ECO:0000256" key="5">
    <source>
        <dbReference type="ARBA" id="ARBA00023136"/>
    </source>
</evidence>